<keyword evidence="6" id="KW-0406">Ion transport</keyword>
<evidence type="ECO:0000256" key="2">
    <source>
        <dbReference type="ARBA" id="ARBA00022448"/>
    </source>
</evidence>
<evidence type="ECO:0000256" key="12">
    <source>
        <dbReference type="SAM" id="SignalP"/>
    </source>
</evidence>
<dbReference type="GO" id="GO:0005509">
    <property type="term" value="F:calcium ion binding"/>
    <property type="evidence" value="ECO:0007669"/>
    <property type="project" value="InterPro"/>
</dbReference>
<evidence type="ECO:0000313" key="15">
    <source>
        <dbReference type="Proteomes" id="UP000241507"/>
    </source>
</evidence>
<evidence type="ECO:0000256" key="1">
    <source>
        <dbReference type="ARBA" id="ARBA00004571"/>
    </source>
</evidence>
<accession>A0A2R3Z369</accession>
<keyword evidence="15" id="KW-1185">Reference proteome</keyword>
<keyword evidence="9" id="KW-0998">Cell outer membrane</keyword>
<keyword evidence="8 10" id="KW-0472">Membrane</keyword>
<keyword evidence="2" id="KW-0813">Transport</keyword>
<dbReference type="AlphaFoldDB" id="A0A2R3Z369"/>
<dbReference type="InterPro" id="IPR028974">
    <property type="entry name" value="TSP_type-3_rpt"/>
</dbReference>
<feature type="compositionally biased region" description="Acidic residues" evidence="11">
    <location>
        <begin position="315"/>
        <end position="328"/>
    </location>
</feature>
<dbReference type="OrthoDB" id="9805336at2"/>
<dbReference type="GO" id="GO:0007155">
    <property type="term" value="P:cell adhesion"/>
    <property type="evidence" value="ECO:0007669"/>
    <property type="project" value="InterPro"/>
</dbReference>
<dbReference type="GO" id="GO:0046930">
    <property type="term" value="C:pore complex"/>
    <property type="evidence" value="ECO:0007669"/>
    <property type="project" value="UniProtKB-KW"/>
</dbReference>
<dbReference type="CDD" id="cd07185">
    <property type="entry name" value="OmpA_C-like"/>
    <property type="match status" value="1"/>
</dbReference>
<dbReference type="Pfam" id="PF00691">
    <property type="entry name" value="OmpA"/>
    <property type="match status" value="1"/>
</dbReference>
<evidence type="ECO:0000256" key="5">
    <source>
        <dbReference type="ARBA" id="ARBA00022729"/>
    </source>
</evidence>
<keyword evidence="4" id="KW-0812">Transmembrane</keyword>
<dbReference type="GO" id="GO:0006811">
    <property type="term" value="P:monoatomic ion transport"/>
    <property type="evidence" value="ECO:0007669"/>
    <property type="project" value="UniProtKB-KW"/>
</dbReference>
<dbReference type="GO" id="GO:0015288">
    <property type="term" value="F:porin activity"/>
    <property type="evidence" value="ECO:0007669"/>
    <property type="project" value="UniProtKB-KW"/>
</dbReference>
<dbReference type="InterPro" id="IPR011250">
    <property type="entry name" value="OMP/PagP_B-barrel"/>
</dbReference>
<feature type="chain" id="PRO_5015337733" evidence="12">
    <location>
        <begin position="23"/>
        <end position="474"/>
    </location>
</feature>
<gene>
    <name evidence="14" type="ORF">C7S20_05210</name>
</gene>
<evidence type="ECO:0000256" key="6">
    <source>
        <dbReference type="ARBA" id="ARBA00023065"/>
    </source>
</evidence>
<feature type="region of interest" description="Disordered" evidence="11">
    <location>
        <begin position="422"/>
        <end position="474"/>
    </location>
</feature>
<comment type="subcellular location">
    <subcellularLocation>
        <location evidence="1">Cell outer membrane</location>
        <topology evidence="1">Multi-pass membrane protein</topology>
    </subcellularLocation>
</comment>
<evidence type="ECO:0000313" key="14">
    <source>
        <dbReference type="EMBL" id="AVR44711.1"/>
    </source>
</evidence>
<evidence type="ECO:0000256" key="10">
    <source>
        <dbReference type="PROSITE-ProRule" id="PRU00473"/>
    </source>
</evidence>
<dbReference type="Gene3D" id="2.40.160.20">
    <property type="match status" value="1"/>
</dbReference>
<dbReference type="SUPFAM" id="SSF103088">
    <property type="entry name" value="OmpA-like"/>
    <property type="match status" value="1"/>
</dbReference>
<proteinExistence type="predicted"/>
<dbReference type="EMBL" id="CP028136">
    <property type="protein sequence ID" value="AVR44711.1"/>
    <property type="molecule type" value="Genomic_DNA"/>
</dbReference>
<dbReference type="Proteomes" id="UP000241507">
    <property type="component" value="Chromosome"/>
</dbReference>
<evidence type="ECO:0000256" key="11">
    <source>
        <dbReference type="SAM" id="MobiDB-lite"/>
    </source>
</evidence>
<keyword evidence="5 12" id="KW-0732">Signal</keyword>
<evidence type="ECO:0000256" key="4">
    <source>
        <dbReference type="ARBA" id="ARBA00022692"/>
    </source>
</evidence>
<dbReference type="SUPFAM" id="SSF103647">
    <property type="entry name" value="TSP type-3 repeat"/>
    <property type="match status" value="2"/>
</dbReference>
<feature type="domain" description="OmpA-like" evidence="13">
    <location>
        <begin position="346"/>
        <end position="463"/>
    </location>
</feature>
<dbReference type="PANTHER" id="PTHR30329:SF21">
    <property type="entry name" value="LIPOPROTEIN YIAD-RELATED"/>
    <property type="match status" value="1"/>
</dbReference>
<dbReference type="InterPro" id="IPR036737">
    <property type="entry name" value="OmpA-like_sf"/>
</dbReference>
<feature type="region of interest" description="Disordered" evidence="11">
    <location>
        <begin position="285"/>
        <end position="341"/>
    </location>
</feature>
<evidence type="ECO:0000256" key="8">
    <source>
        <dbReference type="ARBA" id="ARBA00023136"/>
    </source>
</evidence>
<keyword evidence="3" id="KW-1134">Transmembrane beta strand</keyword>
<organism evidence="14 15">
    <name type="scientific">Christiangramia fulva</name>
    <dbReference type="NCBI Taxonomy" id="2126553"/>
    <lineage>
        <taxon>Bacteria</taxon>
        <taxon>Pseudomonadati</taxon>
        <taxon>Bacteroidota</taxon>
        <taxon>Flavobacteriia</taxon>
        <taxon>Flavobacteriales</taxon>
        <taxon>Flavobacteriaceae</taxon>
        <taxon>Christiangramia</taxon>
    </lineage>
</organism>
<evidence type="ECO:0000256" key="9">
    <source>
        <dbReference type="ARBA" id="ARBA00023237"/>
    </source>
</evidence>
<protein>
    <submittedName>
        <fullName evidence="14">Cell envelope biogenesis protein OmpA</fullName>
    </submittedName>
</protein>
<dbReference type="Pfam" id="PF02412">
    <property type="entry name" value="TSP_3"/>
    <property type="match status" value="4"/>
</dbReference>
<dbReference type="GO" id="GO:0009279">
    <property type="term" value="C:cell outer membrane"/>
    <property type="evidence" value="ECO:0007669"/>
    <property type="project" value="UniProtKB-SubCell"/>
</dbReference>
<dbReference type="KEGG" id="grs:C7S20_05210"/>
<evidence type="ECO:0000256" key="3">
    <source>
        <dbReference type="ARBA" id="ARBA00022452"/>
    </source>
</evidence>
<feature type="compositionally biased region" description="Basic and acidic residues" evidence="11">
    <location>
        <begin position="450"/>
        <end position="474"/>
    </location>
</feature>
<reference evidence="15" key="1">
    <citation type="submission" date="2018-03" db="EMBL/GenBank/DDBJ databases">
        <title>Gramella fulva sp. nov., isolated from a dry surface of tidal flat.</title>
        <authorList>
            <person name="Hwang S.H."/>
            <person name="Hwang W.M."/>
            <person name="Kang K."/>
            <person name="Ahn T.-Y."/>
        </authorList>
    </citation>
    <scope>NUCLEOTIDE SEQUENCE [LARGE SCALE GENOMIC DNA]</scope>
    <source>
        <strain evidence="15">SH35</strain>
    </source>
</reference>
<dbReference type="SUPFAM" id="SSF56925">
    <property type="entry name" value="OMPA-like"/>
    <property type="match status" value="1"/>
</dbReference>
<dbReference type="PROSITE" id="PS51123">
    <property type="entry name" value="OMPA_2"/>
    <property type="match status" value="1"/>
</dbReference>
<feature type="signal peptide" evidence="12">
    <location>
        <begin position="1"/>
        <end position="22"/>
    </location>
</feature>
<dbReference type="InterPro" id="IPR006665">
    <property type="entry name" value="OmpA-like"/>
</dbReference>
<keyword evidence="7" id="KW-0626">Porin</keyword>
<dbReference type="InterPro" id="IPR050330">
    <property type="entry name" value="Bact_OuterMem_StrucFunc"/>
</dbReference>
<dbReference type="InterPro" id="IPR006664">
    <property type="entry name" value="OMP_bac"/>
</dbReference>
<dbReference type="Pfam" id="PF13505">
    <property type="entry name" value="OMP_b-brl"/>
    <property type="match status" value="1"/>
</dbReference>
<dbReference type="PANTHER" id="PTHR30329">
    <property type="entry name" value="STATOR ELEMENT OF FLAGELLAR MOTOR COMPLEX"/>
    <property type="match status" value="1"/>
</dbReference>
<dbReference type="InterPro" id="IPR003367">
    <property type="entry name" value="Thrombospondin_3-like_rpt"/>
</dbReference>
<dbReference type="PRINTS" id="PR01021">
    <property type="entry name" value="OMPADOMAIN"/>
</dbReference>
<evidence type="ECO:0000259" key="13">
    <source>
        <dbReference type="PROSITE" id="PS51123"/>
    </source>
</evidence>
<evidence type="ECO:0000256" key="7">
    <source>
        <dbReference type="ARBA" id="ARBA00023114"/>
    </source>
</evidence>
<sequence length="474" mass="51083">MKHLSKIVLALFLIAGYTSVQAQDANNPWAITIGANAVDFYPTGGDAPLGGNFEDYFNTNDHWNILPALSKIAVSRYIGAGFVGELSGTINKIDKYGDQSLSDLSYYSADLSLDYSLRALLNDGWFDPYLGVGGGYTWIGESSAGSNISNLDAATLNGQLGFNFWFSDNLALTIESKYKHIFDTDNASHFQHSAGIKFVFGGTDTDGDGIYDKDDECPEEPGLAEFNGCPDSDGDGIEDRKDACPNEAGLAEFNGCPDSDGDGIADPDDECPNEAGIAAMNGCPDADGDGVKDSEDNCPDEAGPADNNGCPWPDSDGDGVLDKDDECPEQAGPASTNGCPEPTAEVMKELNEYSKTVLFDFNKATIRKESEDALQSIVDIMKEYPQTVFHIEGHTDSVGSDSYNMKLSRERAASVKQWLQQHGVPSNRLTSEGYGETQPIATNSTAAGRQENRRVEISLDKDKEMKDSATKKNM</sequence>
<name>A0A2R3Z369_9FLAO</name>
<dbReference type="Gene3D" id="3.30.1330.60">
    <property type="entry name" value="OmpA-like domain"/>
    <property type="match status" value="1"/>
</dbReference>
<dbReference type="RefSeq" id="WP_107011488.1">
    <property type="nucleotide sequence ID" value="NZ_CP028136.1"/>
</dbReference>
<dbReference type="InterPro" id="IPR027385">
    <property type="entry name" value="Beta-barrel_OMP"/>
</dbReference>